<organism evidence="2 3">
    <name type="scientific">Neurospora crassa (strain ATCC 24698 / 74-OR23-1A / CBS 708.71 / DSM 1257 / FGSC 987)</name>
    <dbReference type="NCBI Taxonomy" id="367110"/>
    <lineage>
        <taxon>Eukaryota</taxon>
        <taxon>Fungi</taxon>
        <taxon>Dikarya</taxon>
        <taxon>Ascomycota</taxon>
        <taxon>Pezizomycotina</taxon>
        <taxon>Sordariomycetes</taxon>
        <taxon>Sordariomycetidae</taxon>
        <taxon>Sordariales</taxon>
        <taxon>Sordariaceae</taxon>
        <taxon>Neurospora</taxon>
    </lineage>
</organism>
<dbReference type="InParanoid" id="V5ING4"/>
<reference evidence="2 3" key="1">
    <citation type="journal article" date="2003" name="Nature">
        <title>The genome sequence of the filamentous fungus Neurospora crassa.</title>
        <authorList>
            <person name="Galagan J.E."/>
            <person name="Calvo S.E."/>
            <person name="Borkovich K.A."/>
            <person name="Selker E.U."/>
            <person name="Read N.D."/>
            <person name="Jaffe D."/>
            <person name="FitzHugh W."/>
            <person name="Ma L.J."/>
            <person name="Smirnov S."/>
            <person name="Purcell S."/>
            <person name="Rehman B."/>
            <person name="Elkins T."/>
            <person name="Engels R."/>
            <person name="Wang S."/>
            <person name="Nielsen C.B."/>
            <person name="Butler J."/>
            <person name="Endrizzi M."/>
            <person name="Qui D."/>
            <person name="Ianakiev P."/>
            <person name="Bell-Pedersen D."/>
            <person name="Nelson M.A."/>
            <person name="Werner-Washburne M."/>
            <person name="Selitrennikoff C.P."/>
            <person name="Kinsey J.A."/>
            <person name="Braun E.L."/>
            <person name="Zelter A."/>
            <person name="Schulte U."/>
            <person name="Kothe G.O."/>
            <person name="Jedd G."/>
            <person name="Mewes W."/>
            <person name="Staben C."/>
            <person name="Marcotte E."/>
            <person name="Greenberg D."/>
            <person name="Roy A."/>
            <person name="Foley K."/>
            <person name="Naylor J."/>
            <person name="Stange-Thomann N."/>
            <person name="Barrett R."/>
            <person name="Gnerre S."/>
            <person name="Kamal M."/>
            <person name="Kamvysselis M."/>
            <person name="Mauceli E."/>
            <person name="Bielke C."/>
            <person name="Rudd S."/>
            <person name="Frishman D."/>
            <person name="Krystofova S."/>
            <person name="Rasmussen C."/>
            <person name="Metzenberg R.L."/>
            <person name="Perkins D.D."/>
            <person name="Kroken S."/>
            <person name="Cogoni C."/>
            <person name="Macino G."/>
            <person name="Catcheside D."/>
            <person name="Li W."/>
            <person name="Pratt R.J."/>
            <person name="Osmani S.A."/>
            <person name="DeSouza C.P."/>
            <person name="Glass L."/>
            <person name="Orbach M.J."/>
            <person name="Berglund J.A."/>
            <person name="Voelker R."/>
            <person name="Yarden O."/>
            <person name="Plamann M."/>
            <person name="Seiler S."/>
            <person name="Dunlap J."/>
            <person name="Radford A."/>
            <person name="Aramayo R."/>
            <person name="Natvig D.O."/>
            <person name="Alex L.A."/>
            <person name="Mannhaupt G."/>
            <person name="Ebbole D.J."/>
            <person name="Freitag M."/>
            <person name="Paulsen I."/>
            <person name="Sachs M.S."/>
            <person name="Lander E.S."/>
            <person name="Nusbaum C."/>
            <person name="Birren B."/>
        </authorList>
    </citation>
    <scope>NUCLEOTIDE SEQUENCE [LARGE SCALE GENOMIC DNA]</scope>
    <source>
        <strain evidence="3">ATCC 24698 / 74-OR23-1A / CBS 708.71 / DSM 1257 / FGSC 987</strain>
    </source>
</reference>
<gene>
    <name evidence="2" type="ORF">NCU16794</name>
</gene>
<proteinExistence type="predicted"/>
<dbReference type="KEGG" id="ncr:NCU16794"/>
<evidence type="ECO:0000313" key="3">
    <source>
        <dbReference type="Proteomes" id="UP000001805"/>
    </source>
</evidence>
<keyword evidence="1" id="KW-0472">Membrane</keyword>
<name>V5ING4_NEUCR</name>
<keyword evidence="1" id="KW-0812">Transmembrane</keyword>
<keyword evidence="1" id="KW-1133">Transmembrane helix</keyword>
<dbReference type="GeneID" id="23569662"/>
<dbReference type="EMBL" id="CM002239">
    <property type="protein sequence ID" value="ESA42900.1"/>
    <property type="molecule type" value="Genomic_DNA"/>
</dbReference>
<evidence type="ECO:0000313" key="2">
    <source>
        <dbReference type="EMBL" id="ESA42900.1"/>
    </source>
</evidence>
<evidence type="ECO:0008006" key="4">
    <source>
        <dbReference type="Google" id="ProtNLM"/>
    </source>
</evidence>
<dbReference type="Proteomes" id="UP000001805">
    <property type="component" value="Chromosome 4, Linkage Group IV"/>
</dbReference>
<feature type="transmembrane region" description="Helical" evidence="1">
    <location>
        <begin position="72"/>
        <end position="94"/>
    </location>
</feature>
<sequence length="108" mass="11999">MQKRGTNRQLQDQQHLAQPKLKSPMICSLTKRKTIIIQTSSSSAPCPATQGIACFTFINSDSHKLSTKSARFTTMTVMSSLSIIITSFAVKIAMKRSPGEIKKKKKNR</sequence>
<dbReference type="AlphaFoldDB" id="V5ING4"/>
<dbReference type="VEuPathDB" id="FungiDB:NCU16794"/>
<accession>V5ING4</accession>
<evidence type="ECO:0000256" key="1">
    <source>
        <dbReference type="SAM" id="Phobius"/>
    </source>
</evidence>
<keyword evidence="3" id="KW-1185">Reference proteome</keyword>
<protein>
    <recommendedName>
        <fullName evidence="4">Transmembrane protein</fullName>
    </recommendedName>
</protein>
<dbReference type="RefSeq" id="XP_011394397.1">
    <property type="nucleotide sequence ID" value="XM_011396095.1"/>
</dbReference>